<keyword evidence="2" id="KW-1185">Reference proteome</keyword>
<accession>A0ACC4DNK7</accession>
<comment type="caution">
    <text evidence="1">The sequence shown here is derived from an EMBL/GenBank/DDBJ whole genome shotgun (WGS) entry which is preliminary data.</text>
</comment>
<dbReference type="EMBL" id="JBGNUJ010000007">
    <property type="protein sequence ID" value="KAL3957831.1"/>
    <property type="molecule type" value="Genomic_DNA"/>
</dbReference>
<evidence type="ECO:0000313" key="2">
    <source>
        <dbReference type="Proteomes" id="UP001638806"/>
    </source>
</evidence>
<reference evidence="1" key="1">
    <citation type="submission" date="2024-12" db="EMBL/GenBank/DDBJ databases">
        <title>Comparative genomics and development of molecular markers within Purpureocillium lilacinum and among Purpureocillium species.</title>
        <authorList>
            <person name="Yeh Z.-Y."/>
            <person name="Ni N.-T."/>
            <person name="Lo P.-H."/>
            <person name="Mushyakhwo K."/>
            <person name="Lin C.-F."/>
            <person name="Nai Y.-S."/>
        </authorList>
    </citation>
    <scope>NUCLEOTIDE SEQUENCE</scope>
    <source>
        <strain evidence="1">NCHU-NPUST-175</strain>
    </source>
</reference>
<gene>
    <name evidence="1" type="ORF">ACCO45_008409</name>
</gene>
<dbReference type="Proteomes" id="UP001638806">
    <property type="component" value="Unassembled WGS sequence"/>
</dbReference>
<evidence type="ECO:0000313" key="1">
    <source>
        <dbReference type="EMBL" id="KAL3957831.1"/>
    </source>
</evidence>
<proteinExistence type="predicted"/>
<organism evidence="1 2">
    <name type="scientific">Purpureocillium lilacinum</name>
    <name type="common">Paecilomyces lilacinus</name>
    <dbReference type="NCBI Taxonomy" id="33203"/>
    <lineage>
        <taxon>Eukaryota</taxon>
        <taxon>Fungi</taxon>
        <taxon>Dikarya</taxon>
        <taxon>Ascomycota</taxon>
        <taxon>Pezizomycotina</taxon>
        <taxon>Sordariomycetes</taxon>
        <taxon>Hypocreomycetidae</taxon>
        <taxon>Hypocreales</taxon>
        <taxon>Ophiocordycipitaceae</taxon>
        <taxon>Purpureocillium</taxon>
    </lineage>
</organism>
<protein>
    <submittedName>
        <fullName evidence="1">Uncharacterized protein</fullName>
    </submittedName>
</protein>
<name>A0ACC4DNK7_PURLI</name>
<sequence length="499" mass="53538">MGNNHSSASKEATSSSGAAAAAPQGPLGQQQGLNLLDDHHVGFHAHPHHHHHHFGSIHRHHQDVVPGRKDARNIIPEHTTHRSVAPPEASLALAQGSTTVVNRPKSSLPGTAVSSLSGSPHSNVSATPNKPSSSSSAAAVSSGQSAADRHPPVRDEPSKPVDVPLESSSLRSAHHDPHHPSREPLPADSNLISNSSMTDMYLRGPPRLPLPIDEEVHTPGSPILAPEEGLDDVELGGSSDALTRKSSALSANTVDDDESEELRVDKTRPVVPTKLEWKRGGDKVYVTGTIFQWNRKQRLHPVEGKPGCFAATILILPGTHHVRFLVDGIMQTSPDLPTTVDFGNNLVNYIEVSPEDALPAQRSASKAGSETEGASRTSSQAKDQPRPPKGRPNYRRDIPQYLMDFDQPEDSGSYRNAVSAIEKLPTPPSLPGFLGKPILNAATLMKDDNSVLNMPNHTVLNHLATSSIKNNVLAVSATTRYHNKYVTTIMYKPTSADEG</sequence>